<evidence type="ECO:0000313" key="3">
    <source>
        <dbReference type="Proteomes" id="UP000077623"/>
    </source>
</evidence>
<accession>A0A1A9QD83</accession>
<organism evidence="2 3">
    <name type="scientific">Candidatus Mycoplasma haematobovis</name>
    <dbReference type="NCBI Taxonomy" id="432608"/>
    <lineage>
        <taxon>Bacteria</taxon>
        <taxon>Bacillati</taxon>
        <taxon>Mycoplasmatota</taxon>
        <taxon>Mollicutes</taxon>
        <taxon>Mycoplasmataceae</taxon>
        <taxon>Mycoplasma</taxon>
    </lineage>
</organism>
<reference evidence="3" key="1">
    <citation type="submission" date="2016-04" db="EMBL/GenBank/DDBJ databases">
        <authorList>
            <person name="Quiroz-Castaneda R.E."/>
            <person name="Martinez-Ocampo F."/>
        </authorList>
    </citation>
    <scope>NUCLEOTIDE SEQUENCE [LARGE SCALE GENOMIC DNA]</scope>
    <source>
        <strain evidence="3">INIFAP01</strain>
    </source>
</reference>
<protein>
    <submittedName>
        <fullName evidence="2">Uncharacterized protein</fullName>
    </submittedName>
</protein>
<dbReference type="Proteomes" id="UP000077623">
    <property type="component" value="Unassembled WGS sequence"/>
</dbReference>
<name>A0A1A9QD83_9MOLU</name>
<feature type="region of interest" description="Disordered" evidence="1">
    <location>
        <begin position="138"/>
        <end position="161"/>
    </location>
</feature>
<keyword evidence="3" id="KW-1185">Reference proteome</keyword>
<feature type="compositionally biased region" description="Polar residues" evidence="1">
    <location>
        <begin position="141"/>
        <end position="152"/>
    </location>
</feature>
<dbReference type="STRING" id="432608.A6V39_04015"/>
<evidence type="ECO:0000256" key="1">
    <source>
        <dbReference type="SAM" id="MobiDB-lite"/>
    </source>
</evidence>
<proteinExistence type="predicted"/>
<dbReference type="EMBL" id="LWUJ01000012">
    <property type="protein sequence ID" value="OAL10054.1"/>
    <property type="molecule type" value="Genomic_DNA"/>
</dbReference>
<comment type="caution">
    <text evidence="2">The sequence shown here is derived from an EMBL/GenBank/DDBJ whole genome shotgun (WGS) entry which is preliminary data.</text>
</comment>
<dbReference type="AlphaFoldDB" id="A0A1A9QD83"/>
<gene>
    <name evidence="2" type="ORF">A6V39_04015</name>
</gene>
<evidence type="ECO:0000313" key="2">
    <source>
        <dbReference type="EMBL" id="OAL10054.1"/>
    </source>
</evidence>
<sequence>MDKHLKIGLLLGGACSVASLSYWCSQYQTHLPQFNKSVPTLTVAQKRRMNDPYYKKIRETEDKVGCKFYLILDPTSKSTYSLLKEETVTDDLIKDLADSIDKDKEAINLDTGLSIENMQKKCQLRALDKKLRITMSKESETNSNKFQVTRTDQGPGYSTIE</sequence>
<dbReference type="RefSeq" id="WP_187150441.1">
    <property type="nucleotide sequence ID" value="NZ_LWUJ01000012.1"/>
</dbReference>